<evidence type="ECO:0000256" key="1">
    <source>
        <dbReference type="SAM" id="MobiDB-lite"/>
    </source>
</evidence>
<gene>
    <name evidence="2" type="ORF">AVDCRST_MAG31-720</name>
</gene>
<feature type="region of interest" description="Disordered" evidence="1">
    <location>
        <begin position="1"/>
        <end position="72"/>
    </location>
</feature>
<reference evidence="2" key="1">
    <citation type="submission" date="2020-02" db="EMBL/GenBank/DDBJ databases">
        <authorList>
            <person name="Meier V. D."/>
        </authorList>
    </citation>
    <scope>NUCLEOTIDE SEQUENCE</scope>
    <source>
        <strain evidence="2">AVDCRST_MAG31</strain>
    </source>
</reference>
<evidence type="ECO:0000313" key="2">
    <source>
        <dbReference type="EMBL" id="CAA9506817.1"/>
    </source>
</evidence>
<protein>
    <submittedName>
        <fullName evidence="2">Uncharacterized protein</fullName>
    </submittedName>
</protein>
<name>A0A6J4SVX2_9SPHN</name>
<feature type="non-terminal residue" evidence="2">
    <location>
        <position position="72"/>
    </location>
</feature>
<accession>A0A6J4SVX2</accession>
<feature type="non-terminal residue" evidence="2">
    <location>
        <position position="1"/>
    </location>
</feature>
<dbReference type="AlphaFoldDB" id="A0A6J4SVX2"/>
<feature type="compositionally biased region" description="Basic and acidic residues" evidence="1">
    <location>
        <begin position="1"/>
        <end position="27"/>
    </location>
</feature>
<dbReference type="EMBL" id="CADCWA010000047">
    <property type="protein sequence ID" value="CAA9506817.1"/>
    <property type="molecule type" value="Genomic_DNA"/>
</dbReference>
<feature type="compositionally biased region" description="Gly residues" evidence="1">
    <location>
        <begin position="55"/>
        <end position="64"/>
    </location>
</feature>
<sequence length="72" mass="7786">DQARHLRLRRDAGGQRAHDPLGAERYFRVPWPHGSAATGGETRGRPQPARSDGGARPGSRGGRACGPRRHLP</sequence>
<proteinExistence type="predicted"/>
<organism evidence="2">
    <name type="scientific">uncultured Sphingomonas sp</name>
    <dbReference type="NCBI Taxonomy" id="158754"/>
    <lineage>
        <taxon>Bacteria</taxon>
        <taxon>Pseudomonadati</taxon>
        <taxon>Pseudomonadota</taxon>
        <taxon>Alphaproteobacteria</taxon>
        <taxon>Sphingomonadales</taxon>
        <taxon>Sphingomonadaceae</taxon>
        <taxon>Sphingomonas</taxon>
        <taxon>environmental samples</taxon>
    </lineage>
</organism>